<feature type="domain" description="Ferritin/DPS" evidence="3">
    <location>
        <begin position="19"/>
        <end position="158"/>
    </location>
</feature>
<dbReference type="PIRSF" id="PIRSF005900">
    <property type="entry name" value="Dps"/>
    <property type="match status" value="1"/>
</dbReference>
<sequence>MKNSVLIGLNENDCKNISDKLNILLANYSVFYQNTRGSHWNIKGHQFFTLHPKFEELYNSLVLKIDEIAERILTLGATPAHNYSDYLQVSTIKESKEVSDGNKSVEIILESFKVVIDLQRELLDITDEAGDEGTNSQMSDYITEQEKEVWMYNSYLGK</sequence>
<dbReference type="InterPro" id="IPR002177">
    <property type="entry name" value="DPS_DNA-bd"/>
</dbReference>
<dbReference type="eggNOG" id="COG0783">
    <property type="taxonomic scope" value="Bacteria"/>
</dbReference>
<evidence type="ECO:0000256" key="2">
    <source>
        <dbReference type="RuleBase" id="RU003875"/>
    </source>
</evidence>
<dbReference type="InterPro" id="IPR012347">
    <property type="entry name" value="Ferritin-like"/>
</dbReference>
<dbReference type="EMBL" id="JPLY01000001">
    <property type="protein sequence ID" value="KFC23315.1"/>
    <property type="molecule type" value="Genomic_DNA"/>
</dbReference>
<dbReference type="Proteomes" id="UP000028623">
    <property type="component" value="Unassembled WGS sequence"/>
</dbReference>
<protein>
    <recommendedName>
        <fullName evidence="3">Ferritin/DPS domain-containing protein</fullName>
    </recommendedName>
</protein>
<organism evidence="4 5">
    <name type="scientific">Epilithonimonas lactis</name>
    <dbReference type="NCBI Taxonomy" id="421072"/>
    <lineage>
        <taxon>Bacteria</taxon>
        <taxon>Pseudomonadati</taxon>
        <taxon>Bacteroidota</taxon>
        <taxon>Flavobacteriia</taxon>
        <taxon>Flavobacteriales</taxon>
        <taxon>Weeksellaceae</taxon>
        <taxon>Chryseobacterium group</taxon>
        <taxon>Epilithonimonas</taxon>
    </lineage>
</organism>
<name>A0A085BLH0_9FLAO</name>
<dbReference type="RefSeq" id="WP_034973063.1">
    <property type="nucleotide sequence ID" value="NZ_FOFI01000002.1"/>
</dbReference>
<comment type="similarity">
    <text evidence="1 2">Belongs to the Dps family.</text>
</comment>
<dbReference type="PRINTS" id="PR01346">
    <property type="entry name" value="HELNAPAPROT"/>
</dbReference>
<evidence type="ECO:0000313" key="5">
    <source>
        <dbReference type="Proteomes" id="UP000028623"/>
    </source>
</evidence>
<reference evidence="4 5" key="1">
    <citation type="submission" date="2014-07" db="EMBL/GenBank/DDBJ databases">
        <title>Epilithonimonas lactis LMG 22401 Genome.</title>
        <authorList>
            <person name="Pipes S.E."/>
            <person name="Stropko S.J."/>
        </authorList>
    </citation>
    <scope>NUCLEOTIDE SEQUENCE [LARGE SCALE GENOMIC DNA]</scope>
    <source>
        <strain evidence="4 5">LMG 24401</strain>
    </source>
</reference>
<proteinExistence type="inferred from homology"/>
<dbReference type="PANTHER" id="PTHR42932">
    <property type="entry name" value="GENERAL STRESS PROTEIN 20U"/>
    <property type="match status" value="1"/>
</dbReference>
<dbReference type="GO" id="GO:0008199">
    <property type="term" value="F:ferric iron binding"/>
    <property type="evidence" value="ECO:0007669"/>
    <property type="project" value="InterPro"/>
</dbReference>
<accession>A0A085BLH0</accession>
<gene>
    <name evidence="4" type="ORF">IO89_01615</name>
</gene>
<comment type="caution">
    <text evidence="4">The sequence shown here is derived from an EMBL/GenBank/DDBJ whole genome shotgun (WGS) entry which is preliminary data.</text>
</comment>
<dbReference type="CDD" id="cd01043">
    <property type="entry name" value="DPS"/>
    <property type="match status" value="1"/>
</dbReference>
<evidence type="ECO:0000256" key="1">
    <source>
        <dbReference type="ARBA" id="ARBA00009497"/>
    </source>
</evidence>
<dbReference type="STRING" id="421072.SAMN04488097_1283"/>
<dbReference type="Pfam" id="PF00210">
    <property type="entry name" value="Ferritin"/>
    <property type="match status" value="1"/>
</dbReference>
<keyword evidence="5" id="KW-1185">Reference proteome</keyword>
<dbReference type="Gene3D" id="1.20.1260.10">
    <property type="match status" value="1"/>
</dbReference>
<dbReference type="AlphaFoldDB" id="A0A085BLH0"/>
<dbReference type="InterPro" id="IPR023188">
    <property type="entry name" value="DPS_DNA-bd_CS"/>
</dbReference>
<dbReference type="InterPro" id="IPR009078">
    <property type="entry name" value="Ferritin-like_SF"/>
</dbReference>
<dbReference type="PROSITE" id="PS00819">
    <property type="entry name" value="DPS_2"/>
    <property type="match status" value="1"/>
</dbReference>
<dbReference type="InterPro" id="IPR008331">
    <property type="entry name" value="Ferritin_DPS_dom"/>
</dbReference>
<evidence type="ECO:0000259" key="3">
    <source>
        <dbReference type="Pfam" id="PF00210"/>
    </source>
</evidence>
<evidence type="ECO:0000313" key="4">
    <source>
        <dbReference type="EMBL" id="KFC23315.1"/>
    </source>
</evidence>
<dbReference type="OrthoDB" id="9797023at2"/>
<dbReference type="SUPFAM" id="SSF47240">
    <property type="entry name" value="Ferritin-like"/>
    <property type="match status" value="1"/>
</dbReference>
<dbReference type="PANTHER" id="PTHR42932:SF1">
    <property type="entry name" value="GENERAL STRESS PROTEIN 20U"/>
    <property type="match status" value="1"/>
</dbReference>
<dbReference type="PROSITE" id="PS00818">
    <property type="entry name" value="DPS_1"/>
    <property type="match status" value="1"/>
</dbReference>
<dbReference type="GO" id="GO:0016722">
    <property type="term" value="F:oxidoreductase activity, acting on metal ions"/>
    <property type="evidence" value="ECO:0007669"/>
    <property type="project" value="InterPro"/>
</dbReference>